<reference evidence="1 2" key="1">
    <citation type="journal article" date="2017" name="Curr. Biol.">
        <title>The Evolution of Venom by Co-option of Single-Copy Genes.</title>
        <authorList>
            <person name="Martinson E.O."/>
            <person name="Mrinalini"/>
            <person name="Kelkar Y.D."/>
            <person name="Chang C.H."/>
            <person name="Werren J.H."/>
        </authorList>
    </citation>
    <scope>NUCLEOTIDE SEQUENCE [LARGE SCALE GENOMIC DNA]</scope>
    <source>
        <strain evidence="1 2">Alberta</strain>
        <tissue evidence="1">Whole body</tissue>
    </source>
</reference>
<dbReference type="EMBL" id="NNAY01001367">
    <property type="protein sequence ID" value="OXU24219.1"/>
    <property type="molecule type" value="Genomic_DNA"/>
</dbReference>
<organism evidence="1 2">
    <name type="scientific">Trichomalopsis sarcophagae</name>
    <dbReference type="NCBI Taxonomy" id="543379"/>
    <lineage>
        <taxon>Eukaryota</taxon>
        <taxon>Metazoa</taxon>
        <taxon>Ecdysozoa</taxon>
        <taxon>Arthropoda</taxon>
        <taxon>Hexapoda</taxon>
        <taxon>Insecta</taxon>
        <taxon>Pterygota</taxon>
        <taxon>Neoptera</taxon>
        <taxon>Endopterygota</taxon>
        <taxon>Hymenoptera</taxon>
        <taxon>Apocrita</taxon>
        <taxon>Proctotrupomorpha</taxon>
        <taxon>Chalcidoidea</taxon>
        <taxon>Pteromalidae</taxon>
        <taxon>Pteromalinae</taxon>
        <taxon>Trichomalopsis</taxon>
    </lineage>
</organism>
<accession>A0A232F0Y1</accession>
<dbReference type="AlphaFoldDB" id="A0A232F0Y1"/>
<protein>
    <submittedName>
        <fullName evidence="1">Uncharacterized protein</fullName>
    </submittedName>
</protein>
<dbReference type="Proteomes" id="UP000215335">
    <property type="component" value="Unassembled WGS sequence"/>
</dbReference>
<comment type="caution">
    <text evidence="1">The sequence shown here is derived from an EMBL/GenBank/DDBJ whole genome shotgun (WGS) entry which is preliminary data.</text>
</comment>
<name>A0A232F0Y1_9HYME</name>
<proteinExistence type="predicted"/>
<evidence type="ECO:0000313" key="1">
    <source>
        <dbReference type="EMBL" id="OXU24219.1"/>
    </source>
</evidence>
<gene>
    <name evidence="1" type="ORF">TSAR_006295</name>
</gene>
<keyword evidence="2" id="KW-1185">Reference proteome</keyword>
<evidence type="ECO:0000313" key="2">
    <source>
        <dbReference type="Proteomes" id="UP000215335"/>
    </source>
</evidence>
<sequence>MQIIAEELQANSFLPLKHLPDVLDLDICEKTMRRSIKKRLHYNSRRPARKSQVRNPVDFRVRIAYADQH</sequence>